<dbReference type="InterPro" id="IPR002018">
    <property type="entry name" value="CarbesteraseB"/>
</dbReference>
<dbReference type="PROSITE" id="PS00122">
    <property type="entry name" value="CARBOXYLESTERASE_B_1"/>
    <property type="match status" value="1"/>
</dbReference>
<name>A0A6A6APG1_9PLEO</name>
<dbReference type="PANTHER" id="PTHR43918:SF4">
    <property type="entry name" value="CARBOXYLIC ESTER HYDROLASE"/>
    <property type="match status" value="1"/>
</dbReference>
<protein>
    <recommendedName>
        <fullName evidence="3">Carboxylic ester hydrolase</fullName>
        <ecNumber evidence="3">3.1.1.-</ecNumber>
    </recommendedName>
</protein>
<dbReference type="InterPro" id="IPR019819">
    <property type="entry name" value="Carboxylesterase_B_CS"/>
</dbReference>
<dbReference type="Gene3D" id="3.40.50.1820">
    <property type="entry name" value="alpha/beta hydrolase"/>
    <property type="match status" value="2"/>
</dbReference>
<dbReference type="InterPro" id="IPR050654">
    <property type="entry name" value="AChE-related_enzymes"/>
</dbReference>
<feature type="domain" description="Carboxylesterase type B" evidence="4">
    <location>
        <begin position="31"/>
        <end position="362"/>
    </location>
</feature>
<evidence type="ECO:0000256" key="3">
    <source>
        <dbReference type="RuleBase" id="RU361235"/>
    </source>
</evidence>
<feature type="domain" description="Carboxylesterase type B" evidence="4">
    <location>
        <begin position="367"/>
        <end position="481"/>
    </location>
</feature>
<organism evidence="5 6">
    <name type="scientific">Dothidotthia symphoricarpi CBS 119687</name>
    <dbReference type="NCBI Taxonomy" id="1392245"/>
    <lineage>
        <taxon>Eukaryota</taxon>
        <taxon>Fungi</taxon>
        <taxon>Dikarya</taxon>
        <taxon>Ascomycota</taxon>
        <taxon>Pezizomycotina</taxon>
        <taxon>Dothideomycetes</taxon>
        <taxon>Pleosporomycetidae</taxon>
        <taxon>Pleosporales</taxon>
        <taxon>Dothidotthiaceae</taxon>
        <taxon>Dothidotthia</taxon>
    </lineage>
</organism>
<dbReference type="InterPro" id="IPR029058">
    <property type="entry name" value="AB_hydrolase_fold"/>
</dbReference>
<keyword evidence="2 3" id="KW-0378">Hydrolase</keyword>
<keyword evidence="3" id="KW-0732">Signal</keyword>
<keyword evidence="6" id="KW-1185">Reference proteome</keyword>
<dbReference type="EC" id="3.1.1.-" evidence="3"/>
<dbReference type="InterPro" id="IPR019826">
    <property type="entry name" value="Carboxylesterase_B_AS"/>
</dbReference>
<feature type="signal peptide" evidence="3">
    <location>
        <begin position="1"/>
        <end position="20"/>
    </location>
</feature>
<gene>
    <name evidence="5" type="ORF">P153DRAFT_283828</name>
</gene>
<feature type="chain" id="PRO_5025707266" description="Carboxylic ester hydrolase" evidence="3">
    <location>
        <begin position="21"/>
        <end position="496"/>
    </location>
</feature>
<dbReference type="Pfam" id="PF00135">
    <property type="entry name" value="COesterase"/>
    <property type="match status" value="2"/>
</dbReference>
<evidence type="ECO:0000256" key="1">
    <source>
        <dbReference type="ARBA" id="ARBA00005964"/>
    </source>
</evidence>
<dbReference type="GO" id="GO:0052689">
    <property type="term" value="F:carboxylic ester hydrolase activity"/>
    <property type="evidence" value="ECO:0007669"/>
    <property type="project" value="TreeGrafter"/>
</dbReference>
<comment type="similarity">
    <text evidence="1 3">Belongs to the type-B carboxylesterase/lipase family.</text>
</comment>
<dbReference type="PANTHER" id="PTHR43918">
    <property type="entry name" value="ACETYLCHOLINESTERASE"/>
    <property type="match status" value="1"/>
</dbReference>
<evidence type="ECO:0000259" key="4">
    <source>
        <dbReference type="Pfam" id="PF00135"/>
    </source>
</evidence>
<sequence>MAVLKAFKIVALLLAPLVHGLPTGSDHDDLLVHTDLYAVKGISWPNSTDVRFFGGVPYAEPPVGTARFRPPITKRPMANQTIDASWFGPSCIQYNSGSKTVYSEYLKGFLLTPGQQQSEDCLTLNIWTPRGKQATGLPVMIWIHGGGFTSGGSASPYKYGDRLAKDQNVVVVALNYRLNIFGYPNAAGLDGKNLNPGLLDHRKAVEWVYNHISAFGGDPGRMVLFGQSAGAMAVDKYAYAYPEDPIVGGFIAQSGTASSISFSDATSSNFTYLASQVGCSSANKDEEFSCVQKTNATALIEVYNKYNASANNGRSLSFQPTPDDITSFSNYTDRQARGRFARVPTILAQVDNEGASLVAFVPAGPNQTVVDALTRSLSTCPDARGALARKNYNVPVWRLRYFGEWPNLNPFSWLHAYHSSDIPMVFGTSDLLGPDTPTERATSKYMQDAWAAFARDPSNGLVWPTYDPNANTLVKLGFANNTQAVLSPGNEFDALC</sequence>
<dbReference type="EMBL" id="ML977500">
    <property type="protein sequence ID" value="KAF2132925.1"/>
    <property type="molecule type" value="Genomic_DNA"/>
</dbReference>
<proteinExistence type="inferred from homology"/>
<dbReference type="OrthoDB" id="408631at2759"/>
<reference evidence="5" key="1">
    <citation type="journal article" date="2020" name="Stud. Mycol.">
        <title>101 Dothideomycetes genomes: a test case for predicting lifestyles and emergence of pathogens.</title>
        <authorList>
            <person name="Haridas S."/>
            <person name="Albert R."/>
            <person name="Binder M."/>
            <person name="Bloem J."/>
            <person name="Labutti K."/>
            <person name="Salamov A."/>
            <person name="Andreopoulos B."/>
            <person name="Baker S."/>
            <person name="Barry K."/>
            <person name="Bills G."/>
            <person name="Bluhm B."/>
            <person name="Cannon C."/>
            <person name="Castanera R."/>
            <person name="Culley D."/>
            <person name="Daum C."/>
            <person name="Ezra D."/>
            <person name="Gonzalez J."/>
            <person name="Henrissat B."/>
            <person name="Kuo A."/>
            <person name="Liang C."/>
            <person name="Lipzen A."/>
            <person name="Lutzoni F."/>
            <person name="Magnuson J."/>
            <person name="Mondo S."/>
            <person name="Nolan M."/>
            <person name="Ohm R."/>
            <person name="Pangilinan J."/>
            <person name="Park H.-J."/>
            <person name="Ramirez L."/>
            <person name="Alfaro M."/>
            <person name="Sun H."/>
            <person name="Tritt A."/>
            <person name="Yoshinaga Y."/>
            <person name="Zwiers L.-H."/>
            <person name="Turgeon B."/>
            <person name="Goodwin S."/>
            <person name="Spatafora J."/>
            <person name="Crous P."/>
            <person name="Grigoriev I."/>
        </authorList>
    </citation>
    <scope>NUCLEOTIDE SEQUENCE</scope>
    <source>
        <strain evidence="5">CBS 119687</strain>
    </source>
</reference>
<evidence type="ECO:0000313" key="5">
    <source>
        <dbReference type="EMBL" id="KAF2132925.1"/>
    </source>
</evidence>
<dbReference type="SUPFAM" id="SSF53474">
    <property type="entry name" value="alpha/beta-Hydrolases"/>
    <property type="match status" value="1"/>
</dbReference>
<evidence type="ECO:0000256" key="2">
    <source>
        <dbReference type="ARBA" id="ARBA00022801"/>
    </source>
</evidence>
<dbReference type="GeneID" id="54403713"/>
<dbReference type="RefSeq" id="XP_033527312.1">
    <property type="nucleotide sequence ID" value="XM_033663281.1"/>
</dbReference>
<evidence type="ECO:0000313" key="6">
    <source>
        <dbReference type="Proteomes" id="UP000799771"/>
    </source>
</evidence>
<accession>A0A6A6APG1</accession>
<dbReference type="AlphaFoldDB" id="A0A6A6APG1"/>
<dbReference type="PROSITE" id="PS00941">
    <property type="entry name" value="CARBOXYLESTERASE_B_2"/>
    <property type="match status" value="1"/>
</dbReference>
<dbReference type="Proteomes" id="UP000799771">
    <property type="component" value="Unassembled WGS sequence"/>
</dbReference>